<evidence type="ECO:0000256" key="8">
    <source>
        <dbReference type="RuleBase" id="RU000304"/>
    </source>
</evidence>
<evidence type="ECO:0000259" key="10">
    <source>
        <dbReference type="PROSITE" id="PS51285"/>
    </source>
</evidence>
<evidence type="ECO:0000256" key="4">
    <source>
        <dbReference type="ARBA" id="ARBA00022741"/>
    </source>
</evidence>
<dbReference type="SUPFAM" id="SSF56112">
    <property type="entry name" value="Protein kinase-like (PK-like)"/>
    <property type="match status" value="1"/>
</dbReference>
<evidence type="ECO:0000313" key="12">
    <source>
        <dbReference type="Proteomes" id="UP001235939"/>
    </source>
</evidence>
<keyword evidence="4 7" id="KW-0547">Nucleotide-binding</keyword>
<feature type="domain" description="AGC-kinase C-terminal" evidence="10">
    <location>
        <begin position="391"/>
        <end position="456"/>
    </location>
</feature>
<organism evidence="11 12">
    <name type="scientific">Cordylochernes scorpioides</name>
    <dbReference type="NCBI Taxonomy" id="51811"/>
    <lineage>
        <taxon>Eukaryota</taxon>
        <taxon>Metazoa</taxon>
        <taxon>Ecdysozoa</taxon>
        <taxon>Arthropoda</taxon>
        <taxon>Chelicerata</taxon>
        <taxon>Arachnida</taxon>
        <taxon>Pseudoscorpiones</taxon>
        <taxon>Cheliferoidea</taxon>
        <taxon>Chernetidae</taxon>
        <taxon>Cordylochernes</taxon>
    </lineage>
</organism>
<dbReference type="EMBL" id="CP092865">
    <property type="protein sequence ID" value="UYV64779.1"/>
    <property type="molecule type" value="Genomic_DNA"/>
</dbReference>
<name>A0ABY6K8V8_9ARAC</name>
<dbReference type="InterPro" id="IPR000719">
    <property type="entry name" value="Prot_kinase_dom"/>
</dbReference>
<dbReference type="Gene3D" id="1.10.510.10">
    <property type="entry name" value="Transferase(Phosphotransferase) domain 1"/>
    <property type="match status" value="1"/>
</dbReference>
<sequence>MEGSQSRDEKSLQRLQLLEDCFFDPRSELNIDGMLDTIQALVMDCDHAALRRMKNIDAFLQKYEKAAAKIINCRMKVEDFSIIKTIGRGAFGEVQLVRHKSSKQVYAMKVLSKFEMIKRSDCAFFWEERHIMAYNNSEWIVQLHFAFQDARYLYMVMEYMPGGDLVNMMNNSLDVLESWAQFYCAEVVLAVDTIHTMGFVHRDIKPDNMLLDMRGHLKLADFGTCMRMDKNGLVRSEIAVGTPDYLSPEVLQSPDGVGLYGRECDWWSVGVVLYELLAGKLGKQGDLSCRSPSQIVVTLWYIQFTILAVVCPGETPFYAESLVGTYGNIMDYKSSLQFPDDIEFSQEAKDLICSFLKDRTERLGRNGVEEIKRHPFFKNDQWTFDNIQESSERETNNNMAATGVPPIVPELSGDDDASNFMEIEKDISTNENFPPTKTFAANHLPFIGFTYSKDYE</sequence>
<dbReference type="Pfam" id="PF00069">
    <property type="entry name" value="Pkinase"/>
    <property type="match status" value="1"/>
</dbReference>
<dbReference type="InterPro" id="IPR000961">
    <property type="entry name" value="AGC-kinase_C"/>
</dbReference>
<evidence type="ECO:0000313" key="11">
    <source>
        <dbReference type="EMBL" id="UYV64779.1"/>
    </source>
</evidence>
<evidence type="ECO:0000256" key="7">
    <source>
        <dbReference type="PROSITE-ProRule" id="PRU10141"/>
    </source>
</evidence>
<keyword evidence="6 7" id="KW-0067">ATP-binding</keyword>
<keyword evidence="3" id="KW-0808">Transferase</keyword>
<dbReference type="PROSITE" id="PS00108">
    <property type="entry name" value="PROTEIN_KINASE_ST"/>
    <property type="match status" value="1"/>
</dbReference>
<accession>A0ABY6K8V8</accession>
<keyword evidence="2 8" id="KW-0723">Serine/threonine-protein kinase</keyword>
<reference evidence="11 12" key="1">
    <citation type="submission" date="2022-01" db="EMBL/GenBank/DDBJ databases">
        <title>A chromosomal length assembly of Cordylochernes scorpioides.</title>
        <authorList>
            <person name="Zeh D."/>
            <person name="Zeh J."/>
        </authorList>
    </citation>
    <scope>NUCLEOTIDE SEQUENCE [LARGE SCALE GENOMIC DNA]</scope>
    <source>
        <strain evidence="11">IN4F17</strain>
        <tissue evidence="11">Whole Body</tissue>
    </source>
</reference>
<keyword evidence="12" id="KW-1185">Reference proteome</keyword>
<dbReference type="PANTHER" id="PTHR22988">
    <property type="entry name" value="MYOTONIC DYSTROPHY S/T KINASE-RELATED"/>
    <property type="match status" value="1"/>
</dbReference>
<dbReference type="SMART" id="SM00220">
    <property type="entry name" value="S_TKc"/>
    <property type="match status" value="1"/>
</dbReference>
<feature type="binding site" evidence="7">
    <location>
        <position position="109"/>
    </location>
    <ligand>
        <name>ATP</name>
        <dbReference type="ChEBI" id="CHEBI:30616"/>
    </ligand>
</feature>
<evidence type="ECO:0000256" key="3">
    <source>
        <dbReference type="ARBA" id="ARBA00022679"/>
    </source>
</evidence>
<dbReference type="PROSITE" id="PS50011">
    <property type="entry name" value="PROTEIN_KINASE_DOM"/>
    <property type="match status" value="1"/>
</dbReference>
<evidence type="ECO:0000256" key="6">
    <source>
        <dbReference type="ARBA" id="ARBA00022840"/>
    </source>
</evidence>
<dbReference type="PANTHER" id="PTHR22988:SF73">
    <property type="entry name" value="RHO-ASSOCIATED PROTEIN KINASE"/>
    <property type="match status" value="1"/>
</dbReference>
<dbReference type="InterPro" id="IPR008271">
    <property type="entry name" value="Ser/Thr_kinase_AS"/>
</dbReference>
<evidence type="ECO:0000256" key="1">
    <source>
        <dbReference type="ARBA" id="ARBA00012513"/>
    </source>
</evidence>
<dbReference type="Proteomes" id="UP001235939">
    <property type="component" value="Chromosome 03"/>
</dbReference>
<dbReference type="PROSITE" id="PS00107">
    <property type="entry name" value="PROTEIN_KINASE_ATP"/>
    <property type="match status" value="1"/>
</dbReference>
<keyword evidence="5" id="KW-0418">Kinase</keyword>
<dbReference type="EC" id="2.7.11.1" evidence="1"/>
<dbReference type="InterPro" id="IPR017441">
    <property type="entry name" value="Protein_kinase_ATP_BS"/>
</dbReference>
<dbReference type="PROSITE" id="PS51285">
    <property type="entry name" value="AGC_KINASE_CTER"/>
    <property type="match status" value="1"/>
</dbReference>
<evidence type="ECO:0000256" key="5">
    <source>
        <dbReference type="ARBA" id="ARBA00022777"/>
    </source>
</evidence>
<evidence type="ECO:0000259" key="9">
    <source>
        <dbReference type="PROSITE" id="PS50011"/>
    </source>
</evidence>
<dbReference type="Gene3D" id="3.30.200.20">
    <property type="entry name" value="Phosphorylase Kinase, domain 1"/>
    <property type="match status" value="2"/>
</dbReference>
<dbReference type="InterPro" id="IPR050839">
    <property type="entry name" value="Rho-assoc_Ser/Thr_Kinase"/>
</dbReference>
<evidence type="ECO:0000256" key="2">
    <source>
        <dbReference type="ARBA" id="ARBA00022527"/>
    </source>
</evidence>
<comment type="similarity">
    <text evidence="8">Belongs to the protein kinase superfamily.</text>
</comment>
<proteinExistence type="inferred from homology"/>
<protein>
    <recommendedName>
        <fullName evidence="1">non-specific serine/threonine protein kinase</fullName>
        <ecNumber evidence="1">2.7.11.1</ecNumber>
    </recommendedName>
</protein>
<gene>
    <name evidence="11" type="ORF">LAZ67_3001952</name>
</gene>
<dbReference type="InterPro" id="IPR011009">
    <property type="entry name" value="Kinase-like_dom_sf"/>
</dbReference>
<feature type="domain" description="Protein kinase" evidence="9">
    <location>
        <begin position="80"/>
        <end position="377"/>
    </location>
</feature>